<dbReference type="OrthoDB" id="5082917at2"/>
<comment type="caution">
    <text evidence="2">The sequence shown here is derived from an EMBL/GenBank/DDBJ whole genome shotgun (WGS) entry which is preliminary data.</text>
</comment>
<gene>
    <name evidence="2" type="ORF">FVP77_02965</name>
</gene>
<feature type="compositionally biased region" description="Basic and acidic residues" evidence="1">
    <location>
        <begin position="17"/>
        <end position="32"/>
    </location>
</feature>
<dbReference type="RefSeq" id="WP_147893181.1">
    <property type="nucleotide sequence ID" value="NZ_BAAANR010000001.1"/>
</dbReference>
<evidence type="ECO:0000313" key="2">
    <source>
        <dbReference type="EMBL" id="TXK12454.1"/>
    </source>
</evidence>
<dbReference type="Proteomes" id="UP000321034">
    <property type="component" value="Unassembled WGS sequence"/>
</dbReference>
<organism evidence="2 3">
    <name type="scientific">Microbacterium hatanonis</name>
    <dbReference type="NCBI Taxonomy" id="404366"/>
    <lineage>
        <taxon>Bacteria</taxon>
        <taxon>Bacillati</taxon>
        <taxon>Actinomycetota</taxon>
        <taxon>Actinomycetes</taxon>
        <taxon>Micrococcales</taxon>
        <taxon>Microbacteriaceae</taxon>
        <taxon>Microbacterium</taxon>
    </lineage>
</organism>
<feature type="region of interest" description="Disordered" evidence="1">
    <location>
        <begin position="1"/>
        <end position="61"/>
    </location>
</feature>
<name>A0A5C8I352_9MICO</name>
<dbReference type="AlphaFoldDB" id="A0A5C8I352"/>
<evidence type="ECO:0000313" key="3">
    <source>
        <dbReference type="Proteomes" id="UP000321034"/>
    </source>
</evidence>
<dbReference type="EMBL" id="VRSV01000001">
    <property type="protein sequence ID" value="TXK12454.1"/>
    <property type="molecule type" value="Genomic_DNA"/>
</dbReference>
<feature type="compositionally biased region" description="Polar residues" evidence="1">
    <location>
        <begin position="1"/>
        <end position="10"/>
    </location>
</feature>
<reference evidence="2 3" key="1">
    <citation type="submission" date="2019-08" db="EMBL/GenBank/DDBJ databases">
        <authorList>
            <person name="Dong K."/>
        </authorList>
    </citation>
    <scope>NUCLEOTIDE SEQUENCE [LARGE SCALE GENOMIC DNA]</scope>
    <source>
        <strain evidence="2 3">JCM14558</strain>
    </source>
</reference>
<accession>A0A5C8I352</accession>
<evidence type="ECO:0000256" key="1">
    <source>
        <dbReference type="SAM" id="MobiDB-lite"/>
    </source>
</evidence>
<sequence>MADDVQPQNDETPDTEQLEKPSTEKAPGEEPKGGTTQPEPDHEAVGIGVVGGPQVDEDAGE</sequence>
<keyword evidence="3" id="KW-1185">Reference proteome</keyword>
<proteinExistence type="predicted"/>
<protein>
    <submittedName>
        <fullName evidence="2">Uncharacterized protein</fullName>
    </submittedName>
</protein>